<reference evidence="1 2" key="1">
    <citation type="journal article" date="2019" name="Commun. Biol.">
        <title>The bagworm genome reveals a unique fibroin gene that provides high tensile strength.</title>
        <authorList>
            <person name="Kono N."/>
            <person name="Nakamura H."/>
            <person name="Ohtoshi R."/>
            <person name="Tomita M."/>
            <person name="Numata K."/>
            <person name="Arakawa K."/>
        </authorList>
    </citation>
    <scope>NUCLEOTIDE SEQUENCE [LARGE SCALE GENOMIC DNA]</scope>
</reference>
<evidence type="ECO:0000313" key="1">
    <source>
        <dbReference type="EMBL" id="GBP30135.1"/>
    </source>
</evidence>
<organism evidence="1 2">
    <name type="scientific">Eumeta variegata</name>
    <name type="common">Bagworm moth</name>
    <name type="synonym">Eumeta japonica</name>
    <dbReference type="NCBI Taxonomy" id="151549"/>
    <lineage>
        <taxon>Eukaryota</taxon>
        <taxon>Metazoa</taxon>
        <taxon>Ecdysozoa</taxon>
        <taxon>Arthropoda</taxon>
        <taxon>Hexapoda</taxon>
        <taxon>Insecta</taxon>
        <taxon>Pterygota</taxon>
        <taxon>Neoptera</taxon>
        <taxon>Endopterygota</taxon>
        <taxon>Lepidoptera</taxon>
        <taxon>Glossata</taxon>
        <taxon>Ditrysia</taxon>
        <taxon>Tineoidea</taxon>
        <taxon>Psychidae</taxon>
        <taxon>Oiketicinae</taxon>
        <taxon>Eumeta</taxon>
    </lineage>
</organism>
<dbReference type="OrthoDB" id="616263at2759"/>
<evidence type="ECO:0000313" key="2">
    <source>
        <dbReference type="Proteomes" id="UP000299102"/>
    </source>
</evidence>
<evidence type="ECO:0008006" key="3">
    <source>
        <dbReference type="Google" id="ProtNLM"/>
    </source>
</evidence>
<proteinExistence type="predicted"/>
<dbReference type="AlphaFoldDB" id="A0A4C1UUM1"/>
<dbReference type="EMBL" id="BGZK01000229">
    <property type="protein sequence ID" value="GBP30135.1"/>
    <property type="molecule type" value="Genomic_DNA"/>
</dbReference>
<accession>A0A4C1UUM1</accession>
<name>A0A4C1UUM1_EUMVA</name>
<keyword evidence="2" id="KW-1185">Reference proteome</keyword>
<dbReference type="Pfam" id="PF01359">
    <property type="entry name" value="Transposase_1"/>
    <property type="match status" value="1"/>
</dbReference>
<sequence length="161" mass="18600">MPAADIARRSARAPRAGTTKIERIPISPTHRAAAAAMGVRRTRSSRNGRFLSINFGNRLIEFDIGTFSGRRIRSYKYIRTSASQIRTPKMVPNNMIFKSPLEKNFIHYDLLTPGKTINSDLYCQRLMRLRQEVEKKQSKLYNSKFTMITPDHTYLELLSKY</sequence>
<comment type="caution">
    <text evidence="1">The sequence shown here is derived from an EMBL/GenBank/DDBJ whole genome shotgun (WGS) entry which is preliminary data.</text>
</comment>
<dbReference type="InterPro" id="IPR001888">
    <property type="entry name" value="Transposase_1"/>
</dbReference>
<gene>
    <name evidence="1" type="ORF">EVAR_94980_1</name>
</gene>
<dbReference type="Proteomes" id="UP000299102">
    <property type="component" value="Unassembled WGS sequence"/>
</dbReference>
<protein>
    <recommendedName>
        <fullName evidence="3">Mariner Mos1 transposase</fullName>
    </recommendedName>
</protein>